<sequence length="2000" mass="218228">MSTPTQSVESTHVLEQAGLRIVLHAHPAINLALVHNGVPLITALEVINESEQELTDLTASLHLHGNGVELTPSTSRTYDGRIKTGANVIWDDFGSFLPQVDDLKTLNESYRATLTVTVSSLWTDTAQLTIPVSVLAHNEWFNAPIFYDSLAAFVQPNTRAVSAVLDTASDLLQKDTGDSSLGGYQSGPERAALIANAIYEALHGRRIRYIDPPASFENTGQKVRTTSQVLDERFGTCIDLTVTYAACLEAAGIRPLIWVIDGHAFGGFLREETTLARPSLTEENALVNLVESGMAVPVDAIYYKDGQAGSFKSAITKARGYFADPSRLFGVVGVTAARKAGLRPLPSADEAVAQQESPSADTKSSSLDLPAELLAAKSDDDLVLDMSDSAPARVRKWKRSLLDLSTRNRLLNLRPGTQVIDLHVPSSGLALLDDLAHAGKTITLAPNDELSSIHQLQGARRAAEIDPALLLKYLDEDRNVYAAVTKDAYVRRFKGLSRAARSMLEETGSANLYLTLGALIHKTSSGAEARAPLFLLPVKITGGTGRSPFGFAVDTTAVATPNHCLVQWLHIKHNVTIEALETPKLDESGIDIDHALRDIRAALVANNLDLRVDEVATISICQFGTFGMWKDLEDRWDILEQSPIVHHLTHKAGESFVDPNTTDDLLIEDTPVDEIDVPVPIPADGSQLRAVSLAAEGRTFVLEGPPGTGKSQTITNLIAHALSKGKTVLFVAEKQAALDVVKKRLTKIGLSDFTLDLHGKSQSPNIIREQLRRAIDNTSRYNENAWAAKLADFRSRYAPLADYPDKIHDRNGAGESLWRAYESALAVGDGPVAPVPVSYVAQPTVPHRVIEDGLEQFSRAARSMDIRPASPWSLVGPGVTVSSEDLTASVADLARAAALADTVSPLLRGVNSPDEIAALLPQARRQLGRTVPETEMLEWWRGGRHQSAHEGLLHEISRLQQNCAPMLAAFTPMFVESGDIATFVTQAEEAGKGLFGKKKRAEQFERNLAPYGMDGADLSPATTLPLLRAIPGAREHISRLHTQVGEVLGPYAPIHWNPLAPDAAAALDEIFSYLAETAEFTRTNPTSWALLTSVGFPDDSAITALSQISGTWQNWKAVTRTTTDDLDRWRNGRHWLDAWAQDIPDWERDCTDTGGRNLLGWSRMSGFLDPLREAGLKDYVHSLLTGEVDAAQAGVALIRGAALTSIKERRAAAGLTIFDTALRDGEIDDFVTAAATLRDEQAKALPAALLRERPFQAGGLRGEVGELRRQLDRKRGGATFRTLMSRYGGHILAATPVMFVSPASLAQFIPPGSATFDLVVFDEASQVPVPQAIGALGRGRAAVIVGDSQQMPPTAIGQVSLNDSDDADEDGAVVPEDLESILTECVDSGLPRLWLSWHYRSQDEFLINFSNQKYYEGRLASLPSPGGDETAGVEWRRVDGHFNREDKKNGFRTNRVEAEAIVAEIRARLGTPDLAGQSIGVVTFNQQQQSLVHDLLEESGDPLVLDRLRPDAEEGIFVKNLENVQGDERDVILFTTAFSKKPGDPKLPLNFGPLSVTGGEKRFNVAVTRARRKVLIFTSFEPSDIDLSRTKSVGLAHLRAYLEMAGHGVQPGSIESTRRDTVIDPVQDAISAALQDRGYEVELNYGLSDFVLDIVVREAGSEHWQVALMLDGPRWAERPTVADRDLTPQLLEPMMHWGAALRVWLPEWIDAPTAVLERIDAAVIAANERRRQHEAELEAAAEARAAAIEQTRANGALAGDEPESEDEPELQWESRDVERQSPEAESEDEPSRLIASLVTDQPTLSNVEDSERDWHGQPARYLAAPTAPIGTREDLDRVNSTTVRRTITDAVRETVALEGPIELDQLARRVGHRFGYERLRANRKEFIISCVPKTLVRTDDLGSFAWPDALDPNSWRGYRSTPEDMSRALSDVAAEEVVNAMRTACQGRELDDTALMRETLALFGQTRLTQGNTDRLTACIAFGISAGRLVRIGGMVRAGV</sequence>
<dbReference type="InterPro" id="IPR025103">
    <property type="entry name" value="DUF4011"/>
</dbReference>
<dbReference type="PANTHER" id="PTHR10887:SF530">
    <property type="entry name" value="SUPERFAMILY I DNA HELICASES"/>
    <property type="match status" value="1"/>
</dbReference>
<dbReference type="Gene3D" id="3.10.620.30">
    <property type="match status" value="1"/>
</dbReference>
<evidence type="ECO:0000259" key="5">
    <source>
        <dbReference type="Pfam" id="PF18741"/>
    </source>
</evidence>
<dbReference type="Gene3D" id="3.40.50.300">
    <property type="entry name" value="P-loop containing nucleotide triphosphate hydrolases"/>
    <property type="match status" value="3"/>
</dbReference>
<evidence type="ECO:0000256" key="2">
    <source>
        <dbReference type="SAM" id="MobiDB-lite"/>
    </source>
</evidence>
<dbReference type="InterPro" id="IPR027417">
    <property type="entry name" value="P-loop_NTPase"/>
</dbReference>
<dbReference type="RefSeq" id="WP_190267185.1">
    <property type="nucleotide sequence ID" value="NZ_BAABAD010000004.1"/>
</dbReference>
<feature type="domain" description="DNA2/NAM7 helicase helicase" evidence="3">
    <location>
        <begin position="1314"/>
        <end position="1356"/>
    </location>
</feature>
<accession>A0ABR7WCN9</accession>
<organism evidence="6 7">
    <name type="scientific">Gordonia hankookensis</name>
    <dbReference type="NCBI Taxonomy" id="589403"/>
    <lineage>
        <taxon>Bacteria</taxon>
        <taxon>Bacillati</taxon>
        <taxon>Actinomycetota</taxon>
        <taxon>Actinomycetes</taxon>
        <taxon>Mycobacteriales</taxon>
        <taxon>Gordoniaceae</taxon>
        <taxon>Gordonia</taxon>
    </lineage>
</organism>
<dbReference type="Pfam" id="PF18741">
    <property type="entry name" value="MTES_1575"/>
    <property type="match status" value="1"/>
</dbReference>
<feature type="compositionally biased region" description="Basic and acidic residues" evidence="2">
    <location>
        <begin position="1772"/>
        <end position="1782"/>
    </location>
</feature>
<reference evidence="6 7" key="1">
    <citation type="submission" date="2020-09" db="EMBL/GenBank/DDBJ databases">
        <title>Novel species in genus Gordonia.</title>
        <authorList>
            <person name="Zhang G."/>
        </authorList>
    </citation>
    <scope>NUCLEOTIDE SEQUENCE [LARGE SCALE GENOMIC DNA]</scope>
    <source>
        <strain evidence="6 7">ON-33</strain>
    </source>
</reference>
<comment type="caution">
    <text evidence="6">The sequence shown here is derived from an EMBL/GenBank/DDBJ whole genome shotgun (WGS) entry which is preliminary data.</text>
</comment>
<feature type="domain" description="DNA2/NAM7 helicase-like C-terminal" evidence="4">
    <location>
        <begin position="1380"/>
        <end position="1578"/>
    </location>
</feature>
<feature type="region of interest" description="Disordered" evidence="2">
    <location>
        <begin position="347"/>
        <end position="366"/>
    </location>
</feature>
<dbReference type="EMBL" id="JACWMS010000002">
    <property type="protein sequence ID" value="MBD1320560.1"/>
    <property type="molecule type" value="Genomic_DNA"/>
</dbReference>
<gene>
    <name evidence="6" type="ORF">IDF66_13315</name>
</gene>
<dbReference type="InterPro" id="IPR049468">
    <property type="entry name" value="Restrct_endonuc-II-like_dom"/>
</dbReference>
<dbReference type="CDD" id="cd18808">
    <property type="entry name" value="SF1_C_Upf1"/>
    <property type="match status" value="1"/>
</dbReference>
<dbReference type="Pfam" id="PF13195">
    <property type="entry name" value="DUF4011"/>
    <property type="match status" value="1"/>
</dbReference>
<keyword evidence="1" id="KW-0175">Coiled coil</keyword>
<proteinExistence type="predicted"/>
<dbReference type="Pfam" id="PF13087">
    <property type="entry name" value="AAA_12"/>
    <property type="match status" value="1"/>
</dbReference>
<protein>
    <submittedName>
        <fullName evidence="6">DUF4011 domain-containing protein</fullName>
    </submittedName>
</protein>
<dbReference type="InterPro" id="IPR047187">
    <property type="entry name" value="SF1_C_Upf1"/>
</dbReference>
<evidence type="ECO:0000256" key="1">
    <source>
        <dbReference type="SAM" id="Coils"/>
    </source>
</evidence>
<feature type="domain" description="DNA2/NAM7 helicase helicase" evidence="3">
    <location>
        <begin position="684"/>
        <end position="768"/>
    </location>
</feature>
<dbReference type="InterPro" id="IPR041677">
    <property type="entry name" value="DNA2/NAM7_AAA_11"/>
</dbReference>
<dbReference type="Pfam" id="PF13086">
    <property type="entry name" value="AAA_11"/>
    <property type="match status" value="2"/>
</dbReference>
<dbReference type="Proteomes" id="UP000602395">
    <property type="component" value="Unassembled WGS sequence"/>
</dbReference>
<dbReference type="SUPFAM" id="SSF52540">
    <property type="entry name" value="P-loop containing nucleoside triphosphate hydrolases"/>
    <property type="match status" value="1"/>
</dbReference>
<feature type="coiled-coil region" evidence="1">
    <location>
        <begin position="1716"/>
        <end position="1750"/>
    </location>
</feature>
<feature type="domain" description="Restriction endonuclease type II-like" evidence="5">
    <location>
        <begin position="1628"/>
        <end position="1722"/>
    </location>
</feature>
<evidence type="ECO:0000313" key="7">
    <source>
        <dbReference type="Proteomes" id="UP000602395"/>
    </source>
</evidence>
<dbReference type="InterPro" id="IPR041679">
    <property type="entry name" value="DNA2/NAM7-like_C"/>
</dbReference>
<dbReference type="PANTHER" id="PTHR10887">
    <property type="entry name" value="DNA2/NAM7 HELICASE FAMILY"/>
    <property type="match status" value="1"/>
</dbReference>
<evidence type="ECO:0000259" key="3">
    <source>
        <dbReference type="Pfam" id="PF13086"/>
    </source>
</evidence>
<name>A0ABR7WCN9_9ACTN</name>
<feature type="region of interest" description="Disordered" evidence="2">
    <location>
        <begin position="1755"/>
        <end position="1793"/>
    </location>
</feature>
<evidence type="ECO:0000313" key="6">
    <source>
        <dbReference type="EMBL" id="MBD1320560.1"/>
    </source>
</evidence>
<dbReference type="InterPro" id="IPR045055">
    <property type="entry name" value="DNA2/NAM7-like"/>
</dbReference>
<evidence type="ECO:0000259" key="4">
    <source>
        <dbReference type="Pfam" id="PF13087"/>
    </source>
</evidence>
<feature type="compositionally biased region" description="Acidic residues" evidence="2">
    <location>
        <begin position="1760"/>
        <end position="1770"/>
    </location>
</feature>
<keyword evidence="7" id="KW-1185">Reference proteome</keyword>
<feature type="compositionally biased region" description="Polar residues" evidence="2">
    <location>
        <begin position="354"/>
        <end position="366"/>
    </location>
</feature>